<dbReference type="SMART" id="SM01332">
    <property type="entry name" value="Cyclin_C"/>
    <property type="match status" value="1"/>
</dbReference>
<feature type="region of interest" description="Disordered" evidence="5">
    <location>
        <begin position="310"/>
        <end position="345"/>
    </location>
</feature>
<feature type="region of interest" description="Disordered" evidence="5">
    <location>
        <begin position="36"/>
        <end position="80"/>
    </location>
</feature>
<reference evidence="8" key="1">
    <citation type="submission" date="2020-10" db="EMBL/GenBank/DDBJ databases">
        <title>Unveiling of a novel bifunctional photoreceptor, Dualchrome1, isolated from a cosmopolitan green alga.</title>
        <authorList>
            <person name="Suzuki S."/>
            <person name="Kawachi M."/>
        </authorList>
    </citation>
    <scope>NUCLEOTIDE SEQUENCE</scope>
    <source>
        <strain evidence="8">NIES 2893</strain>
    </source>
</reference>
<organism evidence="8 9">
    <name type="scientific">Pycnococcus provasolii</name>
    <dbReference type="NCBI Taxonomy" id="41880"/>
    <lineage>
        <taxon>Eukaryota</taxon>
        <taxon>Viridiplantae</taxon>
        <taxon>Chlorophyta</taxon>
        <taxon>Pseudoscourfieldiophyceae</taxon>
        <taxon>Pseudoscourfieldiales</taxon>
        <taxon>Pycnococcaceae</taxon>
        <taxon>Pycnococcus</taxon>
    </lineage>
</organism>
<dbReference type="Proteomes" id="UP000660262">
    <property type="component" value="Unassembled WGS sequence"/>
</dbReference>
<evidence type="ECO:0000256" key="3">
    <source>
        <dbReference type="ARBA" id="ARBA00023306"/>
    </source>
</evidence>
<dbReference type="EMBL" id="BNJQ01000012">
    <property type="protein sequence ID" value="GHP06389.1"/>
    <property type="molecule type" value="Genomic_DNA"/>
</dbReference>
<feature type="domain" description="Cyclin-like" evidence="6">
    <location>
        <begin position="183"/>
        <end position="267"/>
    </location>
</feature>
<evidence type="ECO:0000256" key="2">
    <source>
        <dbReference type="ARBA" id="ARBA00023127"/>
    </source>
</evidence>
<evidence type="ECO:0000256" key="4">
    <source>
        <dbReference type="RuleBase" id="RU000383"/>
    </source>
</evidence>
<dbReference type="AlphaFoldDB" id="A0A830HMG7"/>
<feature type="region of interest" description="Disordered" evidence="5">
    <location>
        <begin position="446"/>
        <end position="478"/>
    </location>
</feature>
<dbReference type="SUPFAM" id="SSF47954">
    <property type="entry name" value="Cyclin-like"/>
    <property type="match status" value="2"/>
</dbReference>
<evidence type="ECO:0000256" key="1">
    <source>
        <dbReference type="ARBA" id="ARBA00022618"/>
    </source>
</evidence>
<dbReference type="InterPro" id="IPR039361">
    <property type="entry name" value="Cyclin"/>
</dbReference>
<comment type="caution">
    <text evidence="8">The sequence shown here is derived from an EMBL/GenBank/DDBJ whole genome shotgun (WGS) entry which is preliminary data.</text>
</comment>
<dbReference type="GO" id="GO:0051301">
    <property type="term" value="P:cell division"/>
    <property type="evidence" value="ECO:0007669"/>
    <property type="project" value="UniProtKB-KW"/>
</dbReference>
<dbReference type="Pfam" id="PF00134">
    <property type="entry name" value="Cyclin_N"/>
    <property type="match status" value="1"/>
</dbReference>
<evidence type="ECO:0008006" key="10">
    <source>
        <dbReference type="Google" id="ProtNLM"/>
    </source>
</evidence>
<comment type="similarity">
    <text evidence="4">Belongs to the cyclin family.</text>
</comment>
<protein>
    <recommendedName>
        <fullName evidence="10">Cyclin N-terminal domain-containing protein</fullName>
    </recommendedName>
</protein>
<feature type="compositionally biased region" description="Pro residues" evidence="5">
    <location>
        <begin position="313"/>
        <end position="323"/>
    </location>
</feature>
<proteinExistence type="inferred from homology"/>
<feature type="domain" description="Cyclin C-terminal" evidence="7">
    <location>
        <begin position="276"/>
        <end position="548"/>
    </location>
</feature>
<evidence type="ECO:0000259" key="6">
    <source>
        <dbReference type="SMART" id="SM00385"/>
    </source>
</evidence>
<evidence type="ECO:0000313" key="8">
    <source>
        <dbReference type="EMBL" id="GHP06389.1"/>
    </source>
</evidence>
<evidence type="ECO:0000259" key="7">
    <source>
        <dbReference type="SMART" id="SM01332"/>
    </source>
</evidence>
<accession>A0A830HMG7</accession>
<dbReference type="PANTHER" id="PTHR10177">
    <property type="entry name" value="CYCLINS"/>
    <property type="match status" value="1"/>
</dbReference>
<sequence length="576" mass="62931">MPTLRSASARGTGVGADAGLRAAPLDVYDEGLENNAAMPRSHSMQHVKRLGDDSTKDGKKRSRESQPLQTITNGNVPLPAPTTRLRSASSSAQIAAARSAANATMQAHRRSATTRTASTAAAHTPPPESLAFPFYVHDPLVPVDYMDEIDRTCHSKQLIHAPNRNYMTSQRDINPHMRGILVDWLVEVGEEYRFDGETLFLAVNYVDRCLSRLQMQRSKLQLLGVTCMLIASKYEEIYPPPVKEFRYITDNTYSRDEIVGMEREILKTLKFELTVPTAKWFLRRYLRSLLLLSGDSELAAAASSPLLNHPASSLPPSPLPEVSPPRSANQQSTASPTADKFAARNPDNSVAGPGAFAPHVRLTYLSYYLLELTLLDYNFLKFKTSEVAASALMIALYTLHVDAHGERAVSAPMLAVSRGVTVPPPGSVNPPMPAAPAAVGRRAARSSTPGAVRPTLVSASSFPPNTAMPRHQHQDTPWSPTLQQHTGYAPGNLRECATALHAAYVDHARAHAIPDAQGAAEGTARKLPAIFEKYKDAKLSCASRILPPAHLADYLFSPLSEWPAEMQERWNAWAQT</sequence>
<feature type="compositionally biased region" description="Polar residues" evidence="5">
    <location>
        <begin position="65"/>
        <end position="75"/>
    </location>
</feature>
<name>A0A830HMG7_9CHLO</name>
<dbReference type="OrthoDB" id="5590282at2759"/>
<keyword evidence="2 4" id="KW-0195">Cyclin</keyword>
<evidence type="ECO:0000313" key="9">
    <source>
        <dbReference type="Proteomes" id="UP000660262"/>
    </source>
</evidence>
<dbReference type="InterPro" id="IPR013763">
    <property type="entry name" value="Cyclin-like_dom"/>
</dbReference>
<evidence type="ECO:0000256" key="5">
    <source>
        <dbReference type="SAM" id="MobiDB-lite"/>
    </source>
</evidence>
<dbReference type="Pfam" id="PF02984">
    <property type="entry name" value="Cyclin_C"/>
    <property type="match status" value="2"/>
</dbReference>
<dbReference type="Gene3D" id="1.10.472.10">
    <property type="entry name" value="Cyclin-like"/>
    <property type="match status" value="3"/>
</dbReference>
<gene>
    <name evidence="8" type="ORF">PPROV_000513400</name>
</gene>
<dbReference type="CDD" id="cd20504">
    <property type="entry name" value="CYCLIN_CCNA_rpt1"/>
    <property type="match status" value="1"/>
</dbReference>
<dbReference type="InterPro" id="IPR006671">
    <property type="entry name" value="Cyclin_N"/>
</dbReference>
<feature type="domain" description="Cyclin-like" evidence="6">
    <location>
        <begin position="355"/>
        <end position="502"/>
    </location>
</feature>
<dbReference type="InterPro" id="IPR004367">
    <property type="entry name" value="Cyclin_C-dom"/>
</dbReference>
<dbReference type="SMART" id="SM00385">
    <property type="entry name" value="CYCLIN"/>
    <property type="match status" value="2"/>
</dbReference>
<keyword evidence="9" id="KW-1185">Reference proteome</keyword>
<dbReference type="InterPro" id="IPR036915">
    <property type="entry name" value="Cyclin-like_sf"/>
</dbReference>
<keyword evidence="3" id="KW-0131">Cell cycle</keyword>
<dbReference type="FunFam" id="1.10.472.10:FF:000001">
    <property type="entry name" value="G2/mitotic-specific cyclin"/>
    <property type="match status" value="1"/>
</dbReference>
<keyword evidence="1" id="KW-0132">Cell division</keyword>